<keyword evidence="2" id="KW-1185">Reference proteome</keyword>
<comment type="caution">
    <text evidence="1">The sequence shown here is derived from an EMBL/GenBank/DDBJ whole genome shotgun (WGS) entry which is preliminary data.</text>
</comment>
<reference evidence="1" key="1">
    <citation type="journal article" date="2022" name="bioRxiv">
        <title>Sequencing and chromosome-scale assembly of the giantPleurodeles waltlgenome.</title>
        <authorList>
            <person name="Brown T."/>
            <person name="Elewa A."/>
            <person name="Iarovenko S."/>
            <person name="Subramanian E."/>
            <person name="Araus A.J."/>
            <person name="Petzold A."/>
            <person name="Susuki M."/>
            <person name="Suzuki K.-i.T."/>
            <person name="Hayashi T."/>
            <person name="Toyoda A."/>
            <person name="Oliveira C."/>
            <person name="Osipova E."/>
            <person name="Leigh N.D."/>
            <person name="Simon A."/>
            <person name="Yun M.H."/>
        </authorList>
    </citation>
    <scope>NUCLEOTIDE SEQUENCE</scope>
    <source>
        <strain evidence="1">20211129_DDA</strain>
        <tissue evidence="1">Liver</tissue>
    </source>
</reference>
<name>A0AAV7LIG3_PLEWA</name>
<dbReference type="AlphaFoldDB" id="A0AAV7LIG3"/>
<proteinExistence type="predicted"/>
<organism evidence="1 2">
    <name type="scientific">Pleurodeles waltl</name>
    <name type="common">Iberian ribbed newt</name>
    <dbReference type="NCBI Taxonomy" id="8319"/>
    <lineage>
        <taxon>Eukaryota</taxon>
        <taxon>Metazoa</taxon>
        <taxon>Chordata</taxon>
        <taxon>Craniata</taxon>
        <taxon>Vertebrata</taxon>
        <taxon>Euteleostomi</taxon>
        <taxon>Amphibia</taxon>
        <taxon>Batrachia</taxon>
        <taxon>Caudata</taxon>
        <taxon>Salamandroidea</taxon>
        <taxon>Salamandridae</taxon>
        <taxon>Pleurodelinae</taxon>
        <taxon>Pleurodeles</taxon>
    </lineage>
</organism>
<dbReference type="EMBL" id="JANPWB010000015">
    <property type="protein sequence ID" value="KAJ1090167.1"/>
    <property type="molecule type" value="Genomic_DNA"/>
</dbReference>
<dbReference type="Proteomes" id="UP001066276">
    <property type="component" value="Chromosome 11"/>
</dbReference>
<accession>A0AAV7LIG3</accession>
<evidence type="ECO:0000313" key="2">
    <source>
        <dbReference type="Proteomes" id="UP001066276"/>
    </source>
</evidence>
<sequence length="105" mass="11454">MEGSDSRCIMQQQTRWPSMKSCDASSCIVIRKASGVAKTCAAMYQWRGQDALYAASVGVGLGQHQRSSQGLRGLALICDGIEDVLHQWRTELRCVEMSGDASEAK</sequence>
<gene>
    <name evidence="1" type="ORF">NDU88_003302</name>
</gene>
<protein>
    <submittedName>
        <fullName evidence="1">Uncharacterized protein</fullName>
    </submittedName>
</protein>
<evidence type="ECO:0000313" key="1">
    <source>
        <dbReference type="EMBL" id="KAJ1090167.1"/>
    </source>
</evidence>